<dbReference type="Proteomes" id="UP000828941">
    <property type="component" value="Chromosome 11"/>
</dbReference>
<protein>
    <submittedName>
        <fullName evidence="1">Uncharacterized protein</fullName>
    </submittedName>
</protein>
<evidence type="ECO:0000313" key="1">
    <source>
        <dbReference type="EMBL" id="KAI4313367.1"/>
    </source>
</evidence>
<gene>
    <name evidence="1" type="ORF">L6164_026354</name>
</gene>
<evidence type="ECO:0000313" key="2">
    <source>
        <dbReference type="Proteomes" id="UP000828941"/>
    </source>
</evidence>
<reference evidence="1 2" key="1">
    <citation type="journal article" date="2022" name="DNA Res.">
        <title>Chromosomal-level genome assembly of the orchid tree Bauhinia variegata (Leguminosae; Cercidoideae) supports the allotetraploid origin hypothesis of Bauhinia.</title>
        <authorList>
            <person name="Zhong Y."/>
            <person name="Chen Y."/>
            <person name="Zheng D."/>
            <person name="Pang J."/>
            <person name="Liu Y."/>
            <person name="Luo S."/>
            <person name="Meng S."/>
            <person name="Qian L."/>
            <person name="Wei D."/>
            <person name="Dai S."/>
            <person name="Zhou R."/>
        </authorList>
    </citation>
    <scope>NUCLEOTIDE SEQUENCE [LARGE SCALE GENOMIC DNA]</scope>
    <source>
        <strain evidence="1">BV-YZ2020</strain>
    </source>
</reference>
<dbReference type="EMBL" id="CM039436">
    <property type="protein sequence ID" value="KAI4313367.1"/>
    <property type="molecule type" value="Genomic_DNA"/>
</dbReference>
<proteinExistence type="predicted"/>
<accession>A0ACB9LPG2</accession>
<organism evidence="1 2">
    <name type="scientific">Bauhinia variegata</name>
    <name type="common">Purple orchid tree</name>
    <name type="synonym">Phanera variegata</name>
    <dbReference type="NCBI Taxonomy" id="167791"/>
    <lineage>
        <taxon>Eukaryota</taxon>
        <taxon>Viridiplantae</taxon>
        <taxon>Streptophyta</taxon>
        <taxon>Embryophyta</taxon>
        <taxon>Tracheophyta</taxon>
        <taxon>Spermatophyta</taxon>
        <taxon>Magnoliopsida</taxon>
        <taxon>eudicotyledons</taxon>
        <taxon>Gunneridae</taxon>
        <taxon>Pentapetalae</taxon>
        <taxon>rosids</taxon>
        <taxon>fabids</taxon>
        <taxon>Fabales</taxon>
        <taxon>Fabaceae</taxon>
        <taxon>Cercidoideae</taxon>
        <taxon>Cercideae</taxon>
        <taxon>Bauhiniinae</taxon>
        <taxon>Bauhinia</taxon>
    </lineage>
</organism>
<name>A0ACB9LPG2_BAUVA</name>
<comment type="caution">
    <text evidence="1">The sequence shown here is derived from an EMBL/GenBank/DDBJ whole genome shotgun (WGS) entry which is preliminary data.</text>
</comment>
<sequence length="807" mass="91056">MLITPSLRCGHFSSRIELGKLIEDMIEDIHHLLCMGIFSDDSIAEILPKRGYILPASSFMEHKTSVEALNRIMELLLDDRTRRIGVLGMGGVGKTTIMVQINNRLLSKGLFDSVVWISVSKESSLDKLQKDIATNPFSLETVGIPTPTTENGCKLVMTTRSVETCGRMETDQVVQVEVLSEDEAWSLFKSKAGNLALTSPDIQSIAKGVTKECGGLPLAIVTVGGALRYAQDISEWESALAELKDSNAAIGGIDEAVISRLRLSFNRLNDDTYRSCFLFCALYPEDHLIDLNELIEYWIFEGLLGVEGTTTKQKKQKAQSILNVLRRACLLESVTQDRINYVKLHDFIRDMAITIMTRDPVWHSIVKPFAGLANWEHIKWAEDVKRVSLMRNDLKGIHIDNIPPCTMLTSLLLQYNSFSGNLPDNMFDFLPALNLLDLSYTGISCLPKSLSNLKNLRALLLSNCWNLTAVPSLGKLITLMVLDLSCCRHIQELPHGTEELRILRRLNISSTSIAILPSGLLSSLRFLEELLTSNCNVVWATDILKEFISSSSSLYSLEVDFCDLEDYYHYVESCYFLLGLEKFKFRIGQAEAEDIFTQDKSIGFRGQIFRLLPQSTQELMLHMVEILRVDPSNFSSLKIIDVANCPKLKNLFSGEDFRYLICIEEISVRHCEGMKELMKCRINDVVEIPVLKRLRLIDLPKLESICNGTIISGYCLESIEIIHCDVLKRLPLCRTEWSPTLEIKATVTLWRSLAWDDEDLGRLMEQHFVPLPVISDDHGGSSSQAAAPMYSWDWKDPSEFQEIMESL</sequence>
<keyword evidence="2" id="KW-1185">Reference proteome</keyword>